<gene>
    <name evidence="6" type="ORF">SAMN05444398_11023</name>
</gene>
<dbReference type="PANTHER" id="PTHR33164">
    <property type="entry name" value="TRANSCRIPTIONAL REGULATOR, MARR FAMILY"/>
    <property type="match status" value="1"/>
</dbReference>
<dbReference type="EMBL" id="FRBR01000010">
    <property type="protein sequence ID" value="SHM11671.1"/>
    <property type="molecule type" value="Genomic_DNA"/>
</dbReference>
<protein>
    <submittedName>
        <fullName evidence="6">Transcriptional regulator, MarR family</fullName>
    </submittedName>
</protein>
<evidence type="ECO:0000259" key="5">
    <source>
        <dbReference type="PROSITE" id="PS50995"/>
    </source>
</evidence>
<dbReference type="Pfam" id="PF01047">
    <property type="entry name" value="MarR"/>
    <property type="match status" value="1"/>
</dbReference>
<dbReference type="GO" id="GO:0003700">
    <property type="term" value="F:DNA-binding transcription factor activity"/>
    <property type="evidence" value="ECO:0007669"/>
    <property type="project" value="InterPro"/>
</dbReference>
<dbReference type="PROSITE" id="PS01117">
    <property type="entry name" value="HTH_MARR_1"/>
    <property type="match status" value="1"/>
</dbReference>
<keyword evidence="2" id="KW-0238">DNA-binding</keyword>
<proteinExistence type="predicted"/>
<dbReference type="PRINTS" id="PR00033">
    <property type="entry name" value="HTHASNC"/>
</dbReference>
<dbReference type="InterPro" id="IPR000485">
    <property type="entry name" value="AsnC-type_HTH_dom"/>
</dbReference>
<dbReference type="STRING" id="337701.SAMN05444398_11023"/>
<dbReference type="InterPro" id="IPR011991">
    <property type="entry name" value="ArsR-like_HTH"/>
</dbReference>
<feature type="compositionally biased region" description="Polar residues" evidence="4">
    <location>
        <begin position="1"/>
        <end position="12"/>
    </location>
</feature>
<dbReference type="GO" id="GO:0006950">
    <property type="term" value="P:response to stress"/>
    <property type="evidence" value="ECO:0007669"/>
    <property type="project" value="TreeGrafter"/>
</dbReference>
<organism evidence="6 7">
    <name type="scientific">Roseovarius pacificus</name>
    <dbReference type="NCBI Taxonomy" id="337701"/>
    <lineage>
        <taxon>Bacteria</taxon>
        <taxon>Pseudomonadati</taxon>
        <taxon>Pseudomonadota</taxon>
        <taxon>Alphaproteobacteria</taxon>
        <taxon>Rhodobacterales</taxon>
        <taxon>Roseobacteraceae</taxon>
        <taxon>Roseovarius</taxon>
    </lineage>
</organism>
<dbReference type="PROSITE" id="PS50995">
    <property type="entry name" value="HTH_MARR_2"/>
    <property type="match status" value="1"/>
</dbReference>
<dbReference type="GO" id="GO:0043565">
    <property type="term" value="F:sequence-specific DNA binding"/>
    <property type="evidence" value="ECO:0007669"/>
    <property type="project" value="InterPro"/>
</dbReference>
<feature type="domain" description="HTH marR-type" evidence="5">
    <location>
        <begin position="33"/>
        <end position="165"/>
    </location>
</feature>
<accession>A0A1M7G5Z1</accession>
<evidence type="ECO:0000256" key="1">
    <source>
        <dbReference type="ARBA" id="ARBA00023015"/>
    </source>
</evidence>
<dbReference type="AlphaFoldDB" id="A0A1M7G5Z1"/>
<evidence type="ECO:0000313" key="7">
    <source>
        <dbReference type="Proteomes" id="UP000183974"/>
    </source>
</evidence>
<reference evidence="6 7" key="1">
    <citation type="submission" date="2016-11" db="EMBL/GenBank/DDBJ databases">
        <authorList>
            <person name="Jaros S."/>
            <person name="Januszkiewicz K."/>
            <person name="Wedrychowicz H."/>
        </authorList>
    </citation>
    <scope>NUCLEOTIDE SEQUENCE [LARGE SCALE GENOMIC DNA]</scope>
    <source>
        <strain evidence="6 7">DSM 29589</strain>
    </source>
</reference>
<name>A0A1M7G5Z1_9RHOB</name>
<dbReference type="Proteomes" id="UP000183974">
    <property type="component" value="Unassembled WGS sequence"/>
</dbReference>
<dbReference type="SUPFAM" id="SSF46785">
    <property type="entry name" value="Winged helix' DNA-binding domain"/>
    <property type="match status" value="1"/>
</dbReference>
<evidence type="ECO:0000256" key="2">
    <source>
        <dbReference type="ARBA" id="ARBA00023125"/>
    </source>
</evidence>
<keyword evidence="7" id="KW-1185">Reference proteome</keyword>
<dbReference type="PANTHER" id="PTHR33164:SF89">
    <property type="entry name" value="MARR FAMILY REGULATORY PROTEIN"/>
    <property type="match status" value="1"/>
</dbReference>
<dbReference type="InterPro" id="IPR036388">
    <property type="entry name" value="WH-like_DNA-bd_sf"/>
</dbReference>
<evidence type="ECO:0000256" key="4">
    <source>
        <dbReference type="SAM" id="MobiDB-lite"/>
    </source>
</evidence>
<feature type="region of interest" description="Disordered" evidence="4">
    <location>
        <begin position="1"/>
        <end position="27"/>
    </location>
</feature>
<dbReference type="Gene3D" id="1.10.10.10">
    <property type="entry name" value="Winged helix-like DNA-binding domain superfamily/Winged helix DNA-binding domain"/>
    <property type="match status" value="1"/>
</dbReference>
<dbReference type="CDD" id="cd00090">
    <property type="entry name" value="HTH_ARSR"/>
    <property type="match status" value="1"/>
</dbReference>
<evidence type="ECO:0000256" key="3">
    <source>
        <dbReference type="ARBA" id="ARBA00023163"/>
    </source>
</evidence>
<dbReference type="PRINTS" id="PR00598">
    <property type="entry name" value="HTHMARR"/>
</dbReference>
<dbReference type="SMART" id="SM00347">
    <property type="entry name" value="HTH_MARR"/>
    <property type="match status" value="1"/>
</dbReference>
<keyword evidence="1" id="KW-0805">Transcription regulation</keyword>
<dbReference type="InterPro" id="IPR039422">
    <property type="entry name" value="MarR/SlyA-like"/>
</dbReference>
<dbReference type="InterPro" id="IPR023187">
    <property type="entry name" value="Tscrpt_reg_MarR-type_CS"/>
</dbReference>
<dbReference type="InterPro" id="IPR036390">
    <property type="entry name" value="WH_DNA-bd_sf"/>
</dbReference>
<keyword evidence="3" id="KW-0804">Transcription</keyword>
<dbReference type="InterPro" id="IPR000835">
    <property type="entry name" value="HTH_MarR-typ"/>
</dbReference>
<evidence type="ECO:0000313" key="6">
    <source>
        <dbReference type="EMBL" id="SHM11671.1"/>
    </source>
</evidence>
<sequence>MLSNDNQNTSRIANFRKPGTMSHPVTENDVDRTDISLIALRRILRATEMHARDLAHQAGLTAVQLRVLQIVSEKGHATPTELSQRMGVTQATISALIKKLESKGLLTRRQSQADRRQTRLEITLDGRSKVSAAPDALQQRYVKQFESLEDWEQAMVVAVLERVATMLDAEEIDASPVLAVGDIDRSH</sequence>